<dbReference type="AlphaFoldDB" id="A0A8H1L4A3"/>
<dbReference type="InterPro" id="IPR015421">
    <property type="entry name" value="PyrdxlP-dep_Trfase_major"/>
</dbReference>
<keyword evidence="1 3" id="KW-0663">Pyridoxal phosphate</keyword>
<organism evidence="4 5">
    <name type="scientific">Streptomyces albus</name>
    <dbReference type="NCBI Taxonomy" id="1888"/>
    <lineage>
        <taxon>Bacteria</taxon>
        <taxon>Bacillati</taxon>
        <taxon>Actinomycetota</taxon>
        <taxon>Actinomycetes</taxon>
        <taxon>Kitasatosporales</taxon>
        <taxon>Streptomycetaceae</taxon>
        <taxon>Streptomyces</taxon>
    </lineage>
</organism>
<dbReference type="GO" id="GO:0000271">
    <property type="term" value="P:polysaccharide biosynthetic process"/>
    <property type="evidence" value="ECO:0007669"/>
    <property type="project" value="TreeGrafter"/>
</dbReference>
<dbReference type="EMBL" id="RCIY01000106">
    <property type="protein sequence ID" value="TGG76227.1"/>
    <property type="molecule type" value="Genomic_DNA"/>
</dbReference>
<dbReference type="GeneID" id="75185321"/>
<evidence type="ECO:0000256" key="3">
    <source>
        <dbReference type="RuleBase" id="RU004508"/>
    </source>
</evidence>
<name>A0A8H1L4A3_9ACTN</name>
<comment type="similarity">
    <text evidence="2 3">Belongs to the DegT/DnrJ/EryC1 family.</text>
</comment>
<dbReference type="InterPro" id="IPR000653">
    <property type="entry name" value="DegT/StrS_aminotransferase"/>
</dbReference>
<evidence type="ECO:0000256" key="2">
    <source>
        <dbReference type="ARBA" id="ARBA00037999"/>
    </source>
</evidence>
<evidence type="ECO:0000256" key="1">
    <source>
        <dbReference type="ARBA" id="ARBA00022898"/>
    </source>
</evidence>
<dbReference type="CDD" id="cd00616">
    <property type="entry name" value="AHBA_syn"/>
    <property type="match status" value="1"/>
</dbReference>
<dbReference type="InterPro" id="IPR015422">
    <property type="entry name" value="PyrdxlP-dep_Trfase_small"/>
</dbReference>
<dbReference type="InterPro" id="IPR015424">
    <property type="entry name" value="PyrdxlP-dep_Trfase"/>
</dbReference>
<accession>A0A8H1L4A3</accession>
<comment type="caution">
    <text evidence="4">The sequence shown here is derived from an EMBL/GenBank/DDBJ whole genome shotgun (WGS) entry which is preliminary data.</text>
</comment>
<dbReference type="Gene3D" id="3.40.640.10">
    <property type="entry name" value="Type I PLP-dependent aspartate aminotransferase-like (Major domain)"/>
    <property type="match status" value="1"/>
</dbReference>
<reference evidence="4 5" key="1">
    <citation type="submission" date="2018-10" db="EMBL/GenBank/DDBJ databases">
        <title>Isolation of pseudouridimycin from Streptomyces albus DSM 40763.</title>
        <authorList>
            <person name="Rosenqvist P."/>
            <person name="Metsae-Ketelae M."/>
            <person name="Virta P."/>
        </authorList>
    </citation>
    <scope>NUCLEOTIDE SEQUENCE [LARGE SCALE GENOMIC DNA]</scope>
    <source>
        <strain evidence="4 5">DSM 40763</strain>
    </source>
</reference>
<dbReference type="Pfam" id="PF01041">
    <property type="entry name" value="DegT_DnrJ_EryC1"/>
    <property type="match status" value="1"/>
</dbReference>
<dbReference type="SUPFAM" id="SSF53383">
    <property type="entry name" value="PLP-dependent transferases"/>
    <property type="match status" value="1"/>
</dbReference>
<dbReference type="GO" id="GO:0030170">
    <property type="term" value="F:pyridoxal phosphate binding"/>
    <property type="evidence" value="ECO:0007669"/>
    <property type="project" value="TreeGrafter"/>
</dbReference>
<dbReference type="RefSeq" id="WP_016467342.1">
    <property type="nucleotide sequence ID" value="NZ_BBQG01000024.1"/>
</dbReference>
<dbReference type="PANTHER" id="PTHR30244">
    <property type="entry name" value="TRANSAMINASE"/>
    <property type="match status" value="1"/>
</dbReference>
<dbReference type="Gene3D" id="3.90.1150.10">
    <property type="entry name" value="Aspartate Aminotransferase, domain 1"/>
    <property type="match status" value="1"/>
</dbReference>
<keyword evidence="4" id="KW-0032">Aminotransferase</keyword>
<proteinExistence type="inferred from homology"/>
<gene>
    <name evidence="4" type="ORF">D8771_29885</name>
</gene>
<evidence type="ECO:0000313" key="5">
    <source>
        <dbReference type="Proteomes" id="UP000298111"/>
    </source>
</evidence>
<dbReference type="Proteomes" id="UP000298111">
    <property type="component" value="Unassembled WGS sequence"/>
</dbReference>
<sequence>MTEVPFFDLRDMHAATGVQAEIDAAVLRVSRSGRYLLGPELEAFEAAFAAYCDNTYCVATGSGFAALELGLRAMGIGPGDEVIVPAHTFVACWLAVSATGARPVPVEPAEGSFLLDPELLEAAVTSRTRAVMPVHLYGHPADLDPIAEVAERHGLAVLEDAAQAHGAAYRGRRVGSGHAVAFSFYPGKNLGALGDGGALVTDDPGLADRLRLLRNYGSRRKYEHERRGTNSRLPEIQSAVLAVKLPHLDGWNDRRRAVAQRYTEAFAPLPGLTVPEVAPWATPVWHQYVLRTPHREALRERLAEAGVGTLIHYPVACHRTPAYAADRLTPSTGLPRTERLADEVLSLPIGPHLTDAAVELVISAVRTAALHLHDG</sequence>
<dbReference type="PIRSF" id="PIRSF000390">
    <property type="entry name" value="PLP_StrS"/>
    <property type="match status" value="1"/>
</dbReference>
<dbReference type="GO" id="GO:0008483">
    <property type="term" value="F:transaminase activity"/>
    <property type="evidence" value="ECO:0007669"/>
    <property type="project" value="UniProtKB-KW"/>
</dbReference>
<evidence type="ECO:0000313" key="4">
    <source>
        <dbReference type="EMBL" id="TGG76227.1"/>
    </source>
</evidence>
<keyword evidence="4" id="KW-0808">Transferase</keyword>
<protein>
    <submittedName>
        <fullName evidence="4">DegT/DnrJ/EryC1/StrS family aminotransferase</fullName>
    </submittedName>
</protein>
<dbReference type="PANTHER" id="PTHR30244:SF36">
    <property type="entry name" value="3-OXO-GLUCOSE-6-PHOSPHATE:GLUTAMATE AMINOTRANSFERASE"/>
    <property type="match status" value="1"/>
</dbReference>